<keyword evidence="1" id="KW-0812">Transmembrane</keyword>
<dbReference type="KEGG" id="soz:Spy49_1639c"/>
<evidence type="ECO:0000313" key="3">
    <source>
        <dbReference type="Proteomes" id="UP000001039"/>
    </source>
</evidence>
<feature type="transmembrane region" description="Helical" evidence="1">
    <location>
        <begin position="194"/>
        <end position="214"/>
    </location>
</feature>
<feature type="transmembrane region" description="Helical" evidence="1">
    <location>
        <begin position="161"/>
        <end position="182"/>
    </location>
</feature>
<reference evidence="2 3" key="1">
    <citation type="journal article" date="2008" name="J. Bacteriol.">
        <title>Genome sequence of a nephritogenic and highly transformable M49 strain of Streptococcus pyogenes.</title>
        <authorList>
            <person name="McShan W.M."/>
            <person name="Ferretti J.J."/>
            <person name="Karasawa T."/>
            <person name="Suvorov A.N."/>
            <person name="Lin S."/>
            <person name="Qin B."/>
            <person name="Jia H."/>
            <person name="Kenton S."/>
            <person name="Najar F."/>
            <person name="Wu H."/>
            <person name="Scott J."/>
            <person name="Roe B.A."/>
            <person name="Savic D.J."/>
        </authorList>
    </citation>
    <scope>NUCLEOTIDE SEQUENCE [LARGE SCALE GENOMIC DNA]</scope>
    <source>
        <strain evidence="2 3">NZ131</strain>
    </source>
</reference>
<dbReference type="EMBL" id="CP000829">
    <property type="protein sequence ID" value="ACI61896.1"/>
    <property type="molecule type" value="Genomic_DNA"/>
</dbReference>
<name>A0A0H3BZ05_STRPZ</name>
<dbReference type="AlphaFoldDB" id="A0A0H3BZ05"/>
<keyword evidence="1" id="KW-1133">Transmembrane helix</keyword>
<keyword evidence="1" id="KW-0472">Membrane</keyword>
<protein>
    <submittedName>
        <fullName evidence="2">Uncharacterized protein</fullName>
    </submittedName>
</protein>
<dbReference type="HOGENOM" id="CLU_758212_0_0_9"/>
<accession>A0A0H3BZ05</accession>
<dbReference type="Proteomes" id="UP000001039">
    <property type="component" value="Chromosome"/>
</dbReference>
<feature type="transmembrane region" description="Helical" evidence="1">
    <location>
        <begin position="131"/>
        <end position="149"/>
    </location>
</feature>
<organism evidence="2 3">
    <name type="scientific">Streptococcus pyogenes serotype M49 (strain NZ131)</name>
    <dbReference type="NCBI Taxonomy" id="471876"/>
    <lineage>
        <taxon>Bacteria</taxon>
        <taxon>Bacillati</taxon>
        <taxon>Bacillota</taxon>
        <taxon>Bacilli</taxon>
        <taxon>Lactobacillales</taxon>
        <taxon>Streptococcaceae</taxon>
        <taxon>Streptococcus</taxon>
    </lineage>
</organism>
<feature type="transmembrane region" description="Helical" evidence="1">
    <location>
        <begin position="77"/>
        <end position="95"/>
    </location>
</feature>
<proteinExistence type="predicted"/>
<sequence>MTTREIAVTIWIIVLLILVFYFCIKKGIFKSVLDILISIWIVLKLPISQWVSVANIFYIVLIYYVTKNDIELSYWYIKDYVIIFLFTIFPAILLLKESSVVEIIRNQWRELLMFNTALLFISNTYTFSLPIELLLVFLLIILSIFSAVIDTKKELQQPGRLFSFLLSIVGLIMLLGALKQFLDNLSDIKSFDFWLSYAFELLVILINLPVLYIAQKMIIIEKIIVHSEYPNTIVSFMRYYYKWYCRKIKFKKLIVKDYNLDIAVQKYIFGYPKISVYVKEGNLSKEKVLNLIALIIVKGDKKEKLSRRIDRFPVYIEVVDKENQTVALWTEEFLSKQNYFYDPFMTKNTKEIYPSILMLQ</sequence>
<evidence type="ECO:0000256" key="1">
    <source>
        <dbReference type="SAM" id="Phobius"/>
    </source>
</evidence>
<evidence type="ECO:0000313" key="2">
    <source>
        <dbReference type="EMBL" id="ACI61896.1"/>
    </source>
</evidence>
<feature type="transmembrane region" description="Helical" evidence="1">
    <location>
        <begin position="36"/>
        <end position="65"/>
    </location>
</feature>
<gene>
    <name evidence="2" type="primary">nudC</name>
    <name evidence="2" type="ordered locus">Spy49_1639c</name>
</gene>
<feature type="transmembrane region" description="Helical" evidence="1">
    <location>
        <begin position="6"/>
        <end position="24"/>
    </location>
</feature>